<name>A0A1Q8VZ70_9ACTO</name>
<evidence type="ECO:0000259" key="1">
    <source>
        <dbReference type="Pfam" id="PF14082"/>
    </source>
</evidence>
<feature type="domain" description="Shedu protein SduA C-terminal" evidence="1">
    <location>
        <begin position="227"/>
        <end position="408"/>
    </location>
</feature>
<evidence type="ECO:0000313" key="2">
    <source>
        <dbReference type="EMBL" id="OLO53841.1"/>
    </source>
</evidence>
<accession>A0A1Q8VZ70</accession>
<organism evidence="2 3">
    <name type="scientific">Actinomyces oris</name>
    <dbReference type="NCBI Taxonomy" id="544580"/>
    <lineage>
        <taxon>Bacteria</taxon>
        <taxon>Bacillati</taxon>
        <taxon>Actinomycetota</taxon>
        <taxon>Actinomycetes</taxon>
        <taxon>Actinomycetales</taxon>
        <taxon>Actinomycetaceae</taxon>
        <taxon>Actinomyces</taxon>
    </lineage>
</organism>
<dbReference type="Pfam" id="PF14082">
    <property type="entry name" value="SduA_C"/>
    <property type="match status" value="1"/>
</dbReference>
<dbReference type="Proteomes" id="UP000185772">
    <property type="component" value="Unassembled WGS sequence"/>
</dbReference>
<comment type="caution">
    <text evidence="2">The sequence shown here is derived from an EMBL/GenBank/DDBJ whole genome shotgun (WGS) entry which is preliminary data.</text>
</comment>
<dbReference type="InterPro" id="IPR025359">
    <property type="entry name" value="SduA_C"/>
</dbReference>
<proteinExistence type="predicted"/>
<evidence type="ECO:0000313" key="3">
    <source>
        <dbReference type="Proteomes" id="UP000185772"/>
    </source>
</evidence>
<protein>
    <recommendedName>
        <fullName evidence="1">Shedu protein SduA C-terminal domain-containing protein</fullName>
    </recommendedName>
</protein>
<sequence>MEYIEDSTRMSDDEDVMYFEGRKKGYIYLSKKFPFKVNPNSRDYGKPVRYVHHVSDLSEPEKIELEFAGEAWPIYTSDKGRVQIQLLIAQDNSDVKEIIIQKVEGYEFKGKPRRRVKNVLTFRGDDARYVCTLFQALDHLDMKNGSRVRLDFEGIRELISNPEELKELRLEPKDARLLTEHLVDNDSSLADVIAVAARRKVVRCFEKMLDTTSGIFEEEEKRLNKTGEAVWQWFFEQNPWLLGLGLSNQLFTSWDQDKLEQVVSGYSINSDGKRADALMRTSGYVRSMVFAEIKRPDTPLLQVAHKGNEYRSAVWRVSSELSGAVSQAQVTVAAATKVIGERILAKDSDGADIDGDWTYFHQPRSFVIVGSLSDLVGEKGDYQDKIRSFELYRRNLWSPEIITFDELLERAKWIVGASKKDSYVAE</sequence>
<reference evidence="2 3" key="1">
    <citation type="submission" date="2016-12" db="EMBL/GenBank/DDBJ databases">
        <title>Genomic comparison of strains in the 'Actinomyces naeslundii' group.</title>
        <authorList>
            <person name="Mughal S.R."/>
            <person name="Do T."/>
            <person name="Gilbert S.C."/>
            <person name="Witherden E.A."/>
            <person name="Didelot X."/>
            <person name="Beighton D."/>
        </authorList>
    </citation>
    <scope>NUCLEOTIDE SEQUENCE [LARGE SCALE GENOMIC DNA]</scope>
    <source>
        <strain evidence="2 3">MMRCO6-1</strain>
    </source>
</reference>
<gene>
    <name evidence="2" type="ORF">BKH27_05170</name>
</gene>
<dbReference type="EMBL" id="MSKM01000017">
    <property type="protein sequence ID" value="OLO53841.1"/>
    <property type="molecule type" value="Genomic_DNA"/>
</dbReference>
<dbReference type="AlphaFoldDB" id="A0A1Q8VZ70"/>